<evidence type="ECO:0000256" key="5">
    <source>
        <dbReference type="ARBA" id="ARBA00023157"/>
    </source>
</evidence>
<dbReference type="Proteomes" id="UP000218231">
    <property type="component" value="Unassembled WGS sequence"/>
</dbReference>
<keyword evidence="6" id="KW-0325">Glycoprotein</keyword>
<organism evidence="8 9">
    <name type="scientific">Diploscapter pachys</name>
    <dbReference type="NCBI Taxonomy" id="2018661"/>
    <lineage>
        <taxon>Eukaryota</taxon>
        <taxon>Metazoa</taxon>
        <taxon>Ecdysozoa</taxon>
        <taxon>Nematoda</taxon>
        <taxon>Chromadorea</taxon>
        <taxon>Rhabditida</taxon>
        <taxon>Rhabditina</taxon>
        <taxon>Rhabditomorpha</taxon>
        <taxon>Rhabditoidea</taxon>
        <taxon>Rhabditidae</taxon>
        <taxon>Diploscapter</taxon>
    </lineage>
</organism>
<feature type="domain" description="Chitin-binding type-2" evidence="7">
    <location>
        <begin position="1"/>
        <end position="51"/>
    </location>
</feature>
<evidence type="ECO:0000256" key="1">
    <source>
        <dbReference type="ARBA" id="ARBA00022473"/>
    </source>
</evidence>
<evidence type="ECO:0000313" key="8">
    <source>
        <dbReference type="EMBL" id="PAV79428.1"/>
    </source>
</evidence>
<feature type="domain" description="Chitin-binding type-2" evidence="7">
    <location>
        <begin position="318"/>
        <end position="373"/>
    </location>
</feature>
<feature type="domain" description="Chitin-binding type-2" evidence="7">
    <location>
        <begin position="131"/>
        <end position="187"/>
    </location>
</feature>
<evidence type="ECO:0000256" key="2">
    <source>
        <dbReference type="ARBA" id="ARBA00022669"/>
    </source>
</evidence>
<comment type="caution">
    <text evidence="8">The sequence shown here is derived from an EMBL/GenBank/DDBJ whole genome shotgun (WGS) entry which is preliminary data.</text>
</comment>
<evidence type="ECO:0000256" key="3">
    <source>
        <dbReference type="ARBA" id="ARBA00022729"/>
    </source>
</evidence>
<dbReference type="InterPro" id="IPR002557">
    <property type="entry name" value="Chitin-bd_dom"/>
</dbReference>
<dbReference type="InterPro" id="IPR036508">
    <property type="entry name" value="Chitin-bd_dom_sf"/>
</dbReference>
<dbReference type="GO" id="GO:0005576">
    <property type="term" value="C:extracellular region"/>
    <property type="evidence" value="ECO:0007669"/>
    <property type="project" value="InterPro"/>
</dbReference>
<dbReference type="EMBL" id="LIAE01007419">
    <property type="protein sequence ID" value="PAV79428.1"/>
    <property type="molecule type" value="Genomic_DNA"/>
</dbReference>
<evidence type="ECO:0000256" key="6">
    <source>
        <dbReference type="ARBA" id="ARBA00023180"/>
    </source>
</evidence>
<evidence type="ECO:0000256" key="4">
    <source>
        <dbReference type="ARBA" id="ARBA00022737"/>
    </source>
</evidence>
<keyword evidence="2" id="KW-0147">Chitin-binding</keyword>
<dbReference type="GO" id="GO:0008061">
    <property type="term" value="F:chitin binding"/>
    <property type="evidence" value="ECO:0007669"/>
    <property type="project" value="UniProtKB-KW"/>
</dbReference>
<gene>
    <name evidence="8" type="ORF">WR25_10622</name>
</gene>
<keyword evidence="4" id="KW-0677">Repeat</keyword>
<dbReference type="STRING" id="2018661.A0A2A2KZS3"/>
<name>A0A2A2KZS3_9BILA</name>
<dbReference type="InterPro" id="IPR051940">
    <property type="entry name" value="Chitin_bind-dev_reg"/>
</dbReference>
<dbReference type="PANTHER" id="PTHR23301:SF0">
    <property type="entry name" value="CHITIN-BINDING TYPE-2 DOMAIN-CONTAINING PROTEIN-RELATED"/>
    <property type="match status" value="1"/>
</dbReference>
<dbReference type="PANTHER" id="PTHR23301">
    <property type="entry name" value="CHITIN BINDING PERITROPHIN-A"/>
    <property type="match status" value="1"/>
</dbReference>
<dbReference type="PROSITE" id="PS50940">
    <property type="entry name" value="CHIT_BIND_II"/>
    <property type="match status" value="4"/>
</dbReference>
<dbReference type="OrthoDB" id="5864486at2759"/>
<dbReference type="Pfam" id="PF01607">
    <property type="entry name" value="CBM_14"/>
    <property type="match status" value="4"/>
</dbReference>
<protein>
    <recommendedName>
        <fullName evidence="7">Chitin-binding type-2 domain-containing protein</fullName>
    </recommendedName>
</protein>
<reference evidence="8 9" key="1">
    <citation type="journal article" date="2017" name="Curr. Biol.">
        <title>Genome architecture and evolution of a unichromosomal asexual nematode.</title>
        <authorList>
            <person name="Fradin H."/>
            <person name="Zegar C."/>
            <person name="Gutwein M."/>
            <person name="Lucas J."/>
            <person name="Kovtun M."/>
            <person name="Corcoran D."/>
            <person name="Baugh L.R."/>
            <person name="Kiontke K."/>
            <person name="Gunsalus K."/>
            <person name="Fitch D.H."/>
            <person name="Piano F."/>
        </authorList>
    </citation>
    <scope>NUCLEOTIDE SEQUENCE [LARGE SCALE GENOMIC DNA]</scope>
    <source>
        <strain evidence="8">PF1309</strain>
    </source>
</reference>
<keyword evidence="5" id="KW-1015">Disulfide bond</keyword>
<proteinExistence type="predicted"/>
<dbReference type="Gene3D" id="2.170.140.10">
    <property type="entry name" value="Chitin binding domain"/>
    <property type="match status" value="4"/>
</dbReference>
<keyword evidence="1" id="KW-0217">Developmental protein</keyword>
<evidence type="ECO:0000259" key="7">
    <source>
        <dbReference type="PROSITE" id="PS50940"/>
    </source>
</evidence>
<accession>A0A2A2KZS3</accession>
<sequence>MYGNYRLSACSNRFLSCSNGLSYFMDCPAGLLYNAARDQCDWPHNIIGCEDASGEELKDISGSGIEASGDFSGLTSELGIESSGAVQEIIVDASGNVISIIDASGDLEESGSGSGLGSGEEMSFEVLVFTLVDCRLLSDGFYPLTACEAKYVSCRAGLPSVLHCFPGQFYSAIHQICEEPHKIGCTDDGDFSGSGDLIFSGEFSGFSGEFSGFSGEFSGFSGEESGFGSGEFSGELSGMSGDVLFFSTLDCSSLSNGNYPMGACSAQFLSCSNNLPFIMDCPSNLFYNWAIDACDWPANLGCDFEASGLDGSGSGDEQPSCTENNGSFPVGPCLPVFVKCVDGSRFEMSCESGQLFSEKDSICLPAAQLNCTAST</sequence>
<dbReference type="SUPFAM" id="SSF57625">
    <property type="entry name" value="Invertebrate chitin-binding proteins"/>
    <property type="match status" value="4"/>
</dbReference>
<keyword evidence="3" id="KW-0732">Signal</keyword>
<evidence type="ECO:0000313" key="9">
    <source>
        <dbReference type="Proteomes" id="UP000218231"/>
    </source>
</evidence>
<keyword evidence="9" id="KW-1185">Reference proteome</keyword>
<dbReference type="AlphaFoldDB" id="A0A2A2KZS3"/>
<dbReference type="SMART" id="SM00494">
    <property type="entry name" value="ChtBD2"/>
    <property type="match status" value="4"/>
</dbReference>
<feature type="domain" description="Chitin-binding type-2" evidence="7">
    <location>
        <begin position="248"/>
        <end position="304"/>
    </location>
</feature>